<dbReference type="Proteomes" id="UP000184073">
    <property type="component" value="Unassembled WGS sequence"/>
</dbReference>
<proteinExistence type="predicted"/>
<evidence type="ECO:0000313" key="2">
    <source>
        <dbReference type="Proteomes" id="UP000184073"/>
    </source>
</evidence>
<dbReference type="GeneID" id="63729418"/>
<organism evidence="1 2">
    <name type="scientific">Aspergillus versicolor CBS 583.65</name>
    <dbReference type="NCBI Taxonomy" id="1036611"/>
    <lineage>
        <taxon>Eukaryota</taxon>
        <taxon>Fungi</taxon>
        <taxon>Dikarya</taxon>
        <taxon>Ascomycota</taxon>
        <taxon>Pezizomycotina</taxon>
        <taxon>Eurotiomycetes</taxon>
        <taxon>Eurotiomycetidae</taxon>
        <taxon>Eurotiales</taxon>
        <taxon>Aspergillaceae</taxon>
        <taxon>Aspergillus</taxon>
        <taxon>Aspergillus subgen. Nidulantes</taxon>
    </lineage>
</organism>
<dbReference type="AlphaFoldDB" id="A0A1L9Q4W0"/>
<evidence type="ECO:0000313" key="1">
    <source>
        <dbReference type="EMBL" id="OJJ08813.1"/>
    </source>
</evidence>
<dbReference type="VEuPathDB" id="FungiDB:ASPVEDRAFT_47969"/>
<reference evidence="2" key="1">
    <citation type="journal article" date="2017" name="Genome Biol.">
        <title>Comparative genomics reveals high biological diversity and specific adaptations in the industrially and medically important fungal genus Aspergillus.</title>
        <authorList>
            <person name="de Vries R.P."/>
            <person name="Riley R."/>
            <person name="Wiebenga A."/>
            <person name="Aguilar-Osorio G."/>
            <person name="Amillis S."/>
            <person name="Uchima C.A."/>
            <person name="Anderluh G."/>
            <person name="Asadollahi M."/>
            <person name="Askin M."/>
            <person name="Barry K."/>
            <person name="Battaglia E."/>
            <person name="Bayram O."/>
            <person name="Benocci T."/>
            <person name="Braus-Stromeyer S.A."/>
            <person name="Caldana C."/>
            <person name="Canovas D."/>
            <person name="Cerqueira G.C."/>
            <person name="Chen F."/>
            <person name="Chen W."/>
            <person name="Choi C."/>
            <person name="Clum A."/>
            <person name="Dos Santos R.A."/>
            <person name="Damasio A.R."/>
            <person name="Diallinas G."/>
            <person name="Emri T."/>
            <person name="Fekete E."/>
            <person name="Flipphi M."/>
            <person name="Freyberg S."/>
            <person name="Gallo A."/>
            <person name="Gournas C."/>
            <person name="Habgood R."/>
            <person name="Hainaut M."/>
            <person name="Harispe M.L."/>
            <person name="Henrissat B."/>
            <person name="Hilden K.S."/>
            <person name="Hope R."/>
            <person name="Hossain A."/>
            <person name="Karabika E."/>
            <person name="Karaffa L."/>
            <person name="Karanyi Z."/>
            <person name="Krasevec N."/>
            <person name="Kuo A."/>
            <person name="Kusch H."/>
            <person name="LaButti K."/>
            <person name="Lagendijk E.L."/>
            <person name="Lapidus A."/>
            <person name="Levasseur A."/>
            <person name="Lindquist E."/>
            <person name="Lipzen A."/>
            <person name="Logrieco A.F."/>
            <person name="MacCabe A."/>
            <person name="Maekelae M.R."/>
            <person name="Malavazi I."/>
            <person name="Melin P."/>
            <person name="Meyer V."/>
            <person name="Mielnichuk N."/>
            <person name="Miskei M."/>
            <person name="Molnar A.P."/>
            <person name="Mule G."/>
            <person name="Ngan C.Y."/>
            <person name="Orejas M."/>
            <person name="Orosz E."/>
            <person name="Ouedraogo J.P."/>
            <person name="Overkamp K.M."/>
            <person name="Park H.-S."/>
            <person name="Perrone G."/>
            <person name="Piumi F."/>
            <person name="Punt P.J."/>
            <person name="Ram A.F."/>
            <person name="Ramon A."/>
            <person name="Rauscher S."/>
            <person name="Record E."/>
            <person name="Riano-Pachon D.M."/>
            <person name="Robert V."/>
            <person name="Roehrig J."/>
            <person name="Ruller R."/>
            <person name="Salamov A."/>
            <person name="Salih N.S."/>
            <person name="Samson R.A."/>
            <person name="Sandor E."/>
            <person name="Sanguinetti M."/>
            <person name="Schuetze T."/>
            <person name="Sepcic K."/>
            <person name="Shelest E."/>
            <person name="Sherlock G."/>
            <person name="Sophianopoulou V."/>
            <person name="Squina F.M."/>
            <person name="Sun H."/>
            <person name="Susca A."/>
            <person name="Todd R.B."/>
            <person name="Tsang A."/>
            <person name="Unkles S.E."/>
            <person name="van de Wiele N."/>
            <person name="van Rossen-Uffink D."/>
            <person name="Oliveira J.V."/>
            <person name="Vesth T.C."/>
            <person name="Visser J."/>
            <person name="Yu J.-H."/>
            <person name="Zhou M."/>
            <person name="Andersen M.R."/>
            <person name="Archer D.B."/>
            <person name="Baker S.E."/>
            <person name="Benoit I."/>
            <person name="Brakhage A.A."/>
            <person name="Braus G.H."/>
            <person name="Fischer R."/>
            <person name="Frisvad J.C."/>
            <person name="Goldman G.H."/>
            <person name="Houbraken J."/>
            <person name="Oakley B."/>
            <person name="Pocsi I."/>
            <person name="Scazzocchio C."/>
            <person name="Seiboth B."/>
            <person name="vanKuyk P.A."/>
            <person name="Wortman J."/>
            <person name="Dyer P.S."/>
            <person name="Grigoriev I.V."/>
        </authorList>
    </citation>
    <scope>NUCLEOTIDE SEQUENCE [LARGE SCALE GENOMIC DNA]</scope>
    <source>
        <strain evidence="2">CBS 583.65</strain>
    </source>
</reference>
<gene>
    <name evidence="1" type="ORF">ASPVEDRAFT_47969</name>
</gene>
<dbReference type="OrthoDB" id="5410365at2759"/>
<keyword evidence="2" id="KW-1185">Reference proteome</keyword>
<protein>
    <submittedName>
        <fullName evidence="1">Uncharacterized protein</fullName>
    </submittedName>
</protein>
<accession>A0A1L9Q4W0</accession>
<name>A0A1L9Q4W0_ASPVE</name>
<dbReference type="EMBL" id="KV878141">
    <property type="protein sequence ID" value="OJJ08813.1"/>
    <property type="molecule type" value="Genomic_DNA"/>
</dbReference>
<sequence>MAQRKYFILDKLIDAGEIDSFLGRVVETKSQPLARFAPCRPLTPEERPHNTNDIIPGILPEPSVSINRKETIQIFREKGISGQLSALLGFDIMRGSSETRQLESELVKQYTLSNPVQYFETLMHDQDYAQDVRALLETTKSHHAYLVTGFLTAVRATWTITSGTNTANSLGVNIPLSTLINVPVPGLLDFSFQPRISSGAQHTRELSSDQEEIFAVSYSVVEWKHRGVPLPGFGIKAPVLGRPKRAKAYHLALGHDDGSSEEIELDSDEESIEAGGWGATPVKVCAEVLVNSTEMEREYLSSELVSNFQL</sequence>
<dbReference type="RefSeq" id="XP_040674575.1">
    <property type="nucleotide sequence ID" value="XM_040813907.1"/>
</dbReference>